<dbReference type="EMBL" id="VSSQ01000029">
    <property type="protein sequence ID" value="MPL65719.1"/>
    <property type="molecule type" value="Genomic_DNA"/>
</dbReference>
<organism evidence="1">
    <name type="scientific">bioreactor metagenome</name>
    <dbReference type="NCBI Taxonomy" id="1076179"/>
    <lineage>
        <taxon>unclassified sequences</taxon>
        <taxon>metagenomes</taxon>
        <taxon>ecological metagenomes</taxon>
    </lineage>
</organism>
<accession>A0A644TG89</accession>
<sequence>MMGTVEGTDLLIQMLSTTPSPVRYTKSAIEVKMPKLISSLDDMQRSADYTLDIFLRAQRMLKAKLMSLTQ</sequence>
<proteinExistence type="predicted"/>
<evidence type="ECO:0000313" key="1">
    <source>
        <dbReference type="EMBL" id="MPL65719.1"/>
    </source>
</evidence>
<name>A0A644TG89_9ZZZZ</name>
<gene>
    <name evidence="1" type="ORF">SDC9_11383</name>
</gene>
<reference evidence="1" key="1">
    <citation type="submission" date="2019-08" db="EMBL/GenBank/DDBJ databases">
        <authorList>
            <person name="Kucharzyk K."/>
            <person name="Murdoch R.W."/>
            <person name="Higgins S."/>
            <person name="Loffler F."/>
        </authorList>
    </citation>
    <scope>NUCLEOTIDE SEQUENCE</scope>
</reference>
<dbReference type="AlphaFoldDB" id="A0A644TG89"/>
<protein>
    <submittedName>
        <fullName evidence="1">Uncharacterized protein</fullName>
    </submittedName>
</protein>
<comment type="caution">
    <text evidence="1">The sequence shown here is derived from an EMBL/GenBank/DDBJ whole genome shotgun (WGS) entry which is preliminary data.</text>
</comment>